<dbReference type="Proteomes" id="UP000790377">
    <property type="component" value="Unassembled WGS sequence"/>
</dbReference>
<name>A0ACB8AC97_9AGAM</name>
<protein>
    <submittedName>
        <fullName evidence="1">Uncharacterized protein</fullName>
    </submittedName>
</protein>
<evidence type="ECO:0000313" key="1">
    <source>
        <dbReference type="EMBL" id="KAH7910337.1"/>
    </source>
</evidence>
<reference evidence="1" key="1">
    <citation type="journal article" date="2021" name="New Phytol.">
        <title>Evolutionary innovations through gain and loss of genes in the ectomycorrhizal Boletales.</title>
        <authorList>
            <person name="Wu G."/>
            <person name="Miyauchi S."/>
            <person name="Morin E."/>
            <person name="Kuo A."/>
            <person name="Drula E."/>
            <person name="Varga T."/>
            <person name="Kohler A."/>
            <person name="Feng B."/>
            <person name="Cao Y."/>
            <person name="Lipzen A."/>
            <person name="Daum C."/>
            <person name="Hundley H."/>
            <person name="Pangilinan J."/>
            <person name="Johnson J."/>
            <person name="Barry K."/>
            <person name="LaButti K."/>
            <person name="Ng V."/>
            <person name="Ahrendt S."/>
            <person name="Min B."/>
            <person name="Choi I.G."/>
            <person name="Park H."/>
            <person name="Plett J.M."/>
            <person name="Magnuson J."/>
            <person name="Spatafora J.W."/>
            <person name="Nagy L.G."/>
            <person name="Henrissat B."/>
            <person name="Grigoriev I.V."/>
            <person name="Yang Z.L."/>
            <person name="Xu J."/>
            <person name="Martin F.M."/>
        </authorList>
    </citation>
    <scope>NUCLEOTIDE SEQUENCE</scope>
    <source>
        <strain evidence="1">ATCC 28755</strain>
    </source>
</reference>
<dbReference type="EMBL" id="MU267717">
    <property type="protein sequence ID" value="KAH7910337.1"/>
    <property type="molecule type" value="Genomic_DNA"/>
</dbReference>
<comment type="caution">
    <text evidence="1">The sequence shown here is derived from an EMBL/GenBank/DDBJ whole genome shotgun (WGS) entry which is preliminary data.</text>
</comment>
<accession>A0ACB8AC97</accession>
<organism evidence="1 2">
    <name type="scientific">Hygrophoropsis aurantiaca</name>
    <dbReference type="NCBI Taxonomy" id="72124"/>
    <lineage>
        <taxon>Eukaryota</taxon>
        <taxon>Fungi</taxon>
        <taxon>Dikarya</taxon>
        <taxon>Basidiomycota</taxon>
        <taxon>Agaricomycotina</taxon>
        <taxon>Agaricomycetes</taxon>
        <taxon>Agaricomycetidae</taxon>
        <taxon>Boletales</taxon>
        <taxon>Coniophorineae</taxon>
        <taxon>Hygrophoropsidaceae</taxon>
        <taxon>Hygrophoropsis</taxon>
    </lineage>
</organism>
<keyword evidence="2" id="KW-1185">Reference proteome</keyword>
<sequence>MGVHFNTVLSAEDVISRAQHAAMKLRYEYPIVASYIDRRANTHQDLPAWVYVPLIGQAEAEAWLKEAFEVQRFDRPLDADSFILSINRTTLSAGRPTVRLYLLVGRDDSEYAIYIRGPHSIMDAWPTLSVLNLFFQWMTDEPFNELGDFPWGTEGHNLPVGPVIATGGLSSAWDTEGQELIMRIASVQGITKTPHTLKPQRQECIAPESTIRHRLIVDEDVSLRLLAKAKSLGFTVGHLFEAAQMLALATQNPADEADIESGAFIRNPQTFVSIEKDLVHPYKSKPHFISAHVWMPLYFPLKDLAVKDTPQQRLLNAMLLVKQQVASYTGNACFPQSLVKICDFVSPVGYKVPKGSYGNTYTNLGVIENRLPILRGRSSAGIPLMEITDMTFGHRWTMTSVTVHIWTFKSRLHIQVQAADNWDAEYLKAYVAAILEQASHILDDEELGTSKATI</sequence>
<evidence type="ECO:0000313" key="2">
    <source>
        <dbReference type="Proteomes" id="UP000790377"/>
    </source>
</evidence>
<gene>
    <name evidence="1" type="ORF">BJ138DRAFT_1153090</name>
</gene>
<proteinExistence type="predicted"/>